<dbReference type="SUPFAM" id="SSF56317">
    <property type="entry name" value="Carbon-nitrogen hydrolase"/>
    <property type="match status" value="1"/>
</dbReference>
<protein>
    <submittedName>
        <fullName evidence="4">Nitrilase</fullName>
        <ecNumber evidence="4">3.5.5.7</ecNumber>
    </submittedName>
</protein>
<evidence type="ECO:0000313" key="4">
    <source>
        <dbReference type="EMBL" id="AAR97415.1"/>
    </source>
</evidence>
<dbReference type="Pfam" id="PF00795">
    <property type="entry name" value="CN_hydrolase"/>
    <property type="match status" value="1"/>
</dbReference>
<dbReference type="PANTHER" id="PTHR46044:SF1">
    <property type="entry name" value="CN HYDROLASE DOMAIN-CONTAINING PROTEIN"/>
    <property type="match status" value="1"/>
</dbReference>
<dbReference type="InterPro" id="IPR044149">
    <property type="entry name" value="Nitrilases_CHs"/>
</dbReference>
<proteinExistence type="inferred from homology"/>
<dbReference type="InterPro" id="IPR036526">
    <property type="entry name" value="C-N_Hydrolase_sf"/>
</dbReference>
<dbReference type="PROSITE" id="PS50263">
    <property type="entry name" value="CN_HYDROLASE"/>
    <property type="match status" value="1"/>
</dbReference>
<dbReference type="InterPro" id="IPR003010">
    <property type="entry name" value="C-N_Hydrolase"/>
</dbReference>
<keyword evidence="4" id="KW-0378">Hydrolase</keyword>
<evidence type="ECO:0000256" key="2">
    <source>
        <dbReference type="SAM" id="MobiDB-lite"/>
    </source>
</evidence>
<dbReference type="GO" id="GO:0018762">
    <property type="term" value="F:aliphatic nitrilase activity"/>
    <property type="evidence" value="ECO:0007669"/>
    <property type="project" value="UniProtKB-EC"/>
</dbReference>
<dbReference type="EMBL" id="AY487468">
    <property type="protein sequence ID" value="AAR97415.1"/>
    <property type="molecule type" value="Genomic_DNA"/>
</dbReference>
<sequence length="352" mass="38209">MTRFRDVTVAAVQAAPVYFDREASTDKACQLIHEAAKKGAALAAFGETWLPGYPFFAWGFAHNRSLFWNAAAEYIANAVEIPSPTTDRLCAAAKIAGIDVVIGVVELDGRTRASVYSTLLFIGREGAILGRHRKLKPTHMERTVWGEGDAHGLRVHERPYGRLSGLNCWEHNMMLPGYVLAAQGTQFHVATWPGKERLTVPPNEAAYTRQLLLSRAYASQAGAYVISVAGLLGPDSMPERYRELGQSYELTGDSVIIDPRGEVIAGPAKGETILLAQCSQEALFAAKSAIDVGGHYSRPDIFQLRVNDQLQHQVRRLEATLTPPVAVVVGPEGSSHEQETAFGPSSLLATTS</sequence>
<reference evidence="4" key="1">
    <citation type="journal article" date="2004" name="Appl. Environ. Microbiol.">
        <title>Exploring nitrilase sequence space for enantioselective catalysis.</title>
        <authorList>
            <person name="Robertson D.E."/>
            <person name="Chaplin J.A."/>
            <person name="DeSantis G."/>
            <person name="Podar M."/>
            <person name="Madden M."/>
            <person name="Chi E."/>
            <person name="Richardson T."/>
            <person name="Milan A."/>
            <person name="Miller M."/>
            <person name="Weiner D.P."/>
            <person name="Wong K."/>
            <person name="McQuaid J."/>
            <person name="Farwell B."/>
            <person name="Preston L.A."/>
            <person name="Tan X."/>
            <person name="Snead M.A."/>
            <person name="Keller M."/>
            <person name="Mathur E."/>
            <person name="Kretz P.L."/>
            <person name="Burk M.J."/>
            <person name="Short J.M."/>
        </authorList>
    </citation>
    <scope>NUCLEOTIDE SEQUENCE</scope>
</reference>
<feature type="domain" description="CN hydrolase" evidence="3">
    <location>
        <begin position="7"/>
        <end position="280"/>
    </location>
</feature>
<evidence type="ECO:0000256" key="1">
    <source>
        <dbReference type="ARBA" id="ARBA00008129"/>
    </source>
</evidence>
<dbReference type="EC" id="3.5.5.7" evidence="4"/>
<comment type="similarity">
    <text evidence="1">Belongs to the carbon-nitrogen hydrolase superfamily. Nitrilase family.</text>
</comment>
<dbReference type="PANTHER" id="PTHR46044">
    <property type="entry name" value="NITRILASE"/>
    <property type="match status" value="1"/>
</dbReference>
<dbReference type="CDD" id="cd07564">
    <property type="entry name" value="nitrilases_CHs"/>
    <property type="match status" value="1"/>
</dbReference>
<feature type="region of interest" description="Disordered" evidence="2">
    <location>
        <begin position="331"/>
        <end position="352"/>
    </location>
</feature>
<dbReference type="AlphaFoldDB" id="Q6RWN4"/>
<accession>Q6RWN4</accession>
<name>Q6RWN4_9ZZZZ</name>
<organism evidence="4">
    <name type="scientific">uncultured organism</name>
    <dbReference type="NCBI Taxonomy" id="155900"/>
    <lineage>
        <taxon>unclassified sequences</taxon>
        <taxon>environmental samples</taxon>
    </lineage>
</organism>
<dbReference type="Gene3D" id="3.60.110.10">
    <property type="entry name" value="Carbon-nitrogen hydrolase"/>
    <property type="match status" value="1"/>
</dbReference>
<gene>
    <name evidence="4" type="ORF">BD7550</name>
</gene>
<evidence type="ECO:0000259" key="3">
    <source>
        <dbReference type="PROSITE" id="PS50263"/>
    </source>
</evidence>